<evidence type="ECO:0000256" key="4">
    <source>
        <dbReference type="ARBA" id="ARBA00022725"/>
    </source>
</evidence>
<keyword evidence="2" id="KW-0716">Sensory transduction</keyword>
<dbReference type="Proteomes" id="UP000410492">
    <property type="component" value="Unassembled WGS sequence"/>
</dbReference>
<comment type="subcellular location">
    <subcellularLocation>
        <location evidence="1">Membrane</location>
        <topology evidence="1">Multi-pass membrane protein</topology>
    </subcellularLocation>
</comment>
<keyword evidence="5 9" id="KW-1133">Transmembrane helix</keyword>
<name>A0A653CX39_CALMS</name>
<dbReference type="GO" id="GO:0005549">
    <property type="term" value="F:odorant binding"/>
    <property type="evidence" value="ECO:0007669"/>
    <property type="project" value="InterPro"/>
</dbReference>
<reference evidence="10 11" key="1">
    <citation type="submission" date="2019-01" db="EMBL/GenBank/DDBJ databases">
        <authorList>
            <person name="Sayadi A."/>
        </authorList>
    </citation>
    <scope>NUCLEOTIDE SEQUENCE [LARGE SCALE GENOMIC DNA]</scope>
</reference>
<evidence type="ECO:0000256" key="1">
    <source>
        <dbReference type="ARBA" id="ARBA00004141"/>
    </source>
</evidence>
<dbReference type="GO" id="GO:0016020">
    <property type="term" value="C:membrane"/>
    <property type="evidence" value="ECO:0007669"/>
    <property type="project" value="UniProtKB-SubCell"/>
</dbReference>
<feature type="transmembrane region" description="Helical" evidence="9">
    <location>
        <begin position="12"/>
        <end position="31"/>
    </location>
</feature>
<dbReference type="OrthoDB" id="6604226at2759"/>
<evidence type="ECO:0000313" key="10">
    <source>
        <dbReference type="EMBL" id="VEN52486.1"/>
    </source>
</evidence>
<keyword evidence="4" id="KW-0552">Olfaction</keyword>
<sequence length="43" mass="4955">MERTKRPLILRAGGVFPLSLSTLMSILRSSYSYMAVLQRLNRQ</sequence>
<gene>
    <name evidence="10" type="ORF">CALMAC_LOCUS12598</name>
</gene>
<keyword evidence="11" id="KW-1185">Reference proteome</keyword>
<evidence type="ECO:0000256" key="3">
    <source>
        <dbReference type="ARBA" id="ARBA00022692"/>
    </source>
</evidence>
<evidence type="ECO:0000256" key="9">
    <source>
        <dbReference type="SAM" id="Phobius"/>
    </source>
</evidence>
<dbReference type="EMBL" id="CAACVG010009206">
    <property type="protein sequence ID" value="VEN52486.1"/>
    <property type="molecule type" value="Genomic_DNA"/>
</dbReference>
<keyword evidence="7" id="KW-0675">Receptor</keyword>
<protein>
    <submittedName>
        <fullName evidence="10">Uncharacterized protein</fullName>
    </submittedName>
</protein>
<keyword evidence="8" id="KW-0807">Transducer</keyword>
<evidence type="ECO:0000256" key="7">
    <source>
        <dbReference type="ARBA" id="ARBA00023170"/>
    </source>
</evidence>
<dbReference type="AlphaFoldDB" id="A0A653CX39"/>
<accession>A0A653CX39</accession>
<evidence type="ECO:0000256" key="6">
    <source>
        <dbReference type="ARBA" id="ARBA00023136"/>
    </source>
</evidence>
<keyword evidence="3 9" id="KW-0812">Transmembrane</keyword>
<proteinExistence type="predicted"/>
<dbReference type="Pfam" id="PF02949">
    <property type="entry name" value="7tm_6"/>
    <property type="match status" value="1"/>
</dbReference>
<evidence type="ECO:0000256" key="8">
    <source>
        <dbReference type="ARBA" id="ARBA00023224"/>
    </source>
</evidence>
<evidence type="ECO:0000256" key="5">
    <source>
        <dbReference type="ARBA" id="ARBA00022989"/>
    </source>
</evidence>
<dbReference type="GO" id="GO:0004984">
    <property type="term" value="F:olfactory receptor activity"/>
    <property type="evidence" value="ECO:0007669"/>
    <property type="project" value="InterPro"/>
</dbReference>
<organism evidence="10 11">
    <name type="scientific">Callosobruchus maculatus</name>
    <name type="common">Southern cowpea weevil</name>
    <name type="synonym">Pulse bruchid</name>
    <dbReference type="NCBI Taxonomy" id="64391"/>
    <lineage>
        <taxon>Eukaryota</taxon>
        <taxon>Metazoa</taxon>
        <taxon>Ecdysozoa</taxon>
        <taxon>Arthropoda</taxon>
        <taxon>Hexapoda</taxon>
        <taxon>Insecta</taxon>
        <taxon>Pterygota</taxon>
        <taxon>Neoptera</taxon>
        <taxon>Endopterygota</taxon>
        <taxon>Coleoptera</taxon>
        <taxon>Polyphaga</taxon>
        <taxon>Cucujiformia</taxon>
        <taxon>Chrysomeloidea</taxon>
        <taxon>Chrysomelidae</taxon>
        <taxon>Bruchinae</taxon>
        <taxon>Bruchini</taxon>
        <taxon>Callosobruchus</taxon>
    </lineage>
</organism>
<evidence type="ECO:0000313" key="11">
    <source>
        <dbReference type="Proteomes" id="UP000410492"/>
    </source>
</evidence>
<keyword evidence="6 9" id="KW-0472">Membrane</keyword>
<evidence type="ECO:0000256" key="2">
    <source>
        <dbReference type="ARBA" id="ARBA00022606"/>
    </source>
</evidence>
<dbReference type="InterPro" id="IPR004117">
    <property type="entry name" value="7tm6_olfct_rcpt"/>
</dbReference>
<dbReference type="GO" id="GO:0007165">
    <property type="term" value="P:signal transduction"/>
    <property type="evidence" value="ECO:0007669"/>
    <property type="project" value="UniProtKB-KW"/>
</dbReference>